<evidence type="ECO:0000259" key="4">
    <source>
        <dbReference type="Pfam" id="PF25990"/>
    </source>
</evidence>
<dbReference type="PANTHER" id="PTHR30469:SF33">
    <property type="entry name" value="SLR1207 PROTEIN"/>
    <property type="match status" value="1"/>
</dbReference>
<feature type="domain" description="YknX-like beta-barrel" evidence="4">
    <location>
        <begin position="236"/>
        <end position="314"/>
    </location>
</feature>
<dbReference type="AlphaFoldDB" id="A0A926RV69"/>
<evidence type="ECO:0000256" key="1">
    <source>
        <dbReference type="SAM" id="Coils"/>
    </source>
</evidence>
<evidence type="ECO:0000259" key="2">
    <source>
        <dbReference type="Pfam" id="PF25984"/>
    </source>
</evidence>
<dbReference type="InterPro" id="IPR058639">
    <property type="entry name" value="BSH_YknX-like"/>
</dbReference>
<proteinExistence type="predicted"/>
<evidence type="ECO:0000313" key="5">
    <source>
        <dbReference type="EMBL" id="MBD1379368.1"/>
    </source>
</evidence>
<evidence type="ECO:0000259" key="3">
    <source>
        <dbReference type="Pfam" id="PF25989"/>
    </source>
</evidence>
<dbReference type="InterPro" id="IPR058637">
    <property type="entry name" value="YknX-like_C"/>
</dbReference>
<evidence type="ECO:0000313" key="6">
    <source>
        <dbReference type="Proteomes" id="UP000626844"/>
    </source>
</evidence>
<feature type="domain" description="YknX-like C-terminal permuted SH3-like" evidence="3">
    <location>
        <begin position="323"/>
        <end position="388"/>
    </location>
</feature>
<protein>
    <submittedName>
        <fullName evidence="5">HlyD family efflux transporter periplasmic adaptor subunit</fullName>
    </submittedName>
</protein>
<dbReference type="Gene3D" id="2.40.420.20">
    <property type="match status" value="1"/>
</dbReference>
<keyword evidence="1" id="KW-0175">Coiled coil</keyword>
<gene>
    <name evidence="5" type="ORF">IC621_03900</name>
</gene>
<comment type="caution">
    <text evidence="5">The sequence shown here is derived from an EMBL/GenBank/DDBJ whole genome shotgun (WGS) entry which is preliminary data.</text>
</comment>
<keyword evidence="6" id="KW-1185">Reference proteome</keyword>
<dbReference type="RefSeq" id="WP_191155942.1">
    <property type="nucleotide sequence ID" value="NZ_JACXAI010000003.1"/>
</dbReference>
<dbReference type="Pfam" id="PF25989">
    <property type="entry name" value="YknX_C"/>
    <property type="match status" value="1"/>
</dbReference>
<dbReference type="GO" id="GO:0015562">
    <property type="term" value="F:efflux transmembrane transporter activity"/>
    <property type="evidence" value="ECO:0007669"/>
    <property type="project" value="TreeGrafter"/>
</dbReference>
<dbReference type="Pfam" id="PF25984">
    <property type="entry name" value="BSH_YknX"/>
    <property type="match status" value="1"/>
</dbReference>
<organism evidence="5 6">
    <name type="scientific">Metabacillus arenae</name>
    <dbReference type="NCBI Taxonomy" id="2771434"/>
    <lineage>
        <taxon>Bacteria</taxon>
        <taxon>Bacillati</taxon>
        <taxon>Bacillota</taxon>
        <taxon>Bacilli</taxon>
        <taxon>Bacillales</taxon>
        <taxon>Bacillaceae</taxon>
        <taxon>Metabacillus</taxon>
    </lineage>
</organism>
<reference evidence="5" key="1">
    <citation type="submission" date="2020-09" db="EMBL/GenBank/DDBJ databases">
        <title>A novel bacterium of genus Bacillus, isolated from South China Sea.</title>
        <authorList>
            <person name="Huang H."/>
            <person name="Mo K."/>
            <person name="Hu Y."/>
        </authorList>
    </citation>
    <scope>NUCLEOTIDE SEQUENCE</scope>
    <source>
        <strain evidence="5">IB182487</strain>
    </source>
</reference>
<sequence length="420" mass="47940">MKKVILNVLVSVLFLFIAVNIVLIITNDNVKRSQYIESYKLVKHEDLKKSFTTKGVVKPEEEYSVPTQGKLGEISSVLVNKGDHVESGQALIEYNSEKIDQEILLLEQRIESLETQESMVDTEIADLQSQIDDLYTFEESQFNTEPEFDEEDNEDDDRALQMQEQQLNQAIQKKENEQQKLEQERLQVENQITMKESEKEAYTITSKLSGTVTEVNPYASGDGETVMTIRSDSPFLITGKLTEEEIIKVKEGQEIIAAPNVKPGQKHSGTIREIETTPLTEPSVDKATSYYTYTAELKEQSEELLAGFHTNVEIILEKKEDVVVIPTSYSKTLQKEKYVYVIEKGRLKRKAIKTGMIINGKQEITEGLAKNDRIIANPANLMRNNQEIFMPIEEKQVNKSSLKLYTKEQIARLIVNGMYR</sequence>
<dbReference type="Gene3D" id="2.40.30.170">
    <property type="match status" value="1"/>
</dbReference>
<dbReference type="EMBL" id="JACXAI010000003">
    <property type="protein sequence ID" value="MBD1379368.1"/>
    <property type="molecule type" value="Genomic_DNA"/>
</dbReference>
<feature type="domain" description="YknX-like barrel-sandwich hybrid" evidence="2">
    <location>
        <begin position="67"/>
        <end position="223"/>
    </location>
</feature>
<dbReference type="InterPro" id="IPR058636">
    <property type="entry name" value="Beta-barrel_YknX"/>
</dbReference>
<dbReference type="Proteomes" id="UP000626844">
    <property type="component" value="Unassembled WGS sequence"/>
</dbReference>
<accession>A0A926RV69</accession>
<feature type="coiled-coil region" evidence="1">
    <location>
        <begin position="96"/>
        <end position="198"/>
    </location>
</feature>
<name>A0A926RV69_9BACI</name>
<dbReference type="Pfam" id="PF25990">
    <property type="entry name" value="Beta-barrel_YknX"/>
    <property type="match status" value="1"/>
</dbReference>
<dbReference type="PANTHER" id="PTHR30469">
    <property type="entry name" value="MULTIDRUG RESISTANCE PROTEIN MDTA"/>
    <property type="match status" value="1"/>
</dbReference>
<dbReference type="GO" id="GO:1990281">
    <property type="term" value="C:efflux pump complex"/>
    <property type="evidence" value="ECO:0007669"/>
    <property type="project" value="TreeGrafter"/>
</dbReference>